<organism evidence="2 3">
    <name type="scientific">Ananas comosus</name>
    <name type="common">Pineapple</name>
    <name type="synonym">Ananas ananas</name>
    <dbReference type="NCBI Taxonomy" id="4615"/>
    <lineage>
        <taxon>Eukaryota</taxon>
        <taxon>Viridiplantae</taxon>
        <taxon>Streptophyta</taxon>
        <taxon>Embryophyta</taxon>
        <taxon>Tracheophyta</taxon>
        <taxon>Spermatophyta</taxon>
        <taxon>Magnoliopsida</taxon>
        <taxon>Liliopsida</taxon>
        <taxon>Poales</taxon>
        <taxon>Bromeliaceae</taxon>
        <taxon>Bromelioideae</taxon>
        <taxon>Ananas</taxon>
    </lineage>
</organism>
<keyword evidence="2" id="KW-1185">Reference proteome</keyword>
<feature type="compositionally biased region" description="Polar residues" evidence="1">
    <location>
        <begin position="49"/>
        <end position="63"/>
    </location>
</feature>
<protein>
    <submittedName>
        <fullName evidence="3">Leucine-rich repeat extensin-like protein 5</fullName>
    </submittedName>
</protein>
<evidence type="ECO:0000256" key="1">
    <source>
        <dbReference type="SAM" id="MobiDB-lite"/>
    </source>
</evidence>
<sequence>MVGRTHRASQPSTRSESSRRCLGPSTCDRNGRSELLPCSGAARPERAGFSNSNPSRPSDTSPLPTLCDGCDRSVKALTACPPTALPLTAGSSSVPVDPTSLGRPASFDPDSLAVPVAGCPEIAAPVNVMLGPLPVGPPISIFLRSSPSVVKGPDTPASMGVALELSGPLQPLPAGPDLPAPTGVALSDVACPVLVGPAIGSPELTGSLPPLPTLAPGVGGPVSMIGSPEQPGPSSVRGPPPPVPFPISPLSFQPPRSIRRSSRLASKNRGICKSSIQRAQDLLSSKLKSATSSFRMAEPSTPPPEAPPAELLDQAETAAPPALLNAAALYSTPQNQPSRPEKIPPLSRDHSLPLSVHEVNDILASCGILFKDSGPSKEIAALQLRGVGISNPAPNRF</sequence>
<dbReference type="GeneID" id="109714685"/>
<feature type="region of interest" description="Disordered" evidence="1">
    <location>
        <begin position="330"/>
        <end position="349"/>
    </location>
</feature>
<feature type="compositionally biased region" description="Pro residues" evidence="1">
    <location>
        <begin position="238"/>
        <end position="247"/>
    </location>
</feature>
<gene>
    <name evidence="3" type="primary">LOC109714685</name>
</gene>
<feature type="compositionally biased region" description="Basic and acidic residues" evidence="1">
    <location>
        <begin position="339"/>
        <end position="349"/>
    </location>
</feature>
<dbReference type="RefSeq" id="XP_020094969.1">
    <property type="nucleotide sequence ID" value="XM_020239380.1"/>
</dbReference>
<reference evidence="2" key="1">
    <citation type="journal article" date="2015" name="Nat. Genet.">
        <title>The pineapple genome and the evolution of CAM photosynthesis.</title>
        <authorList>
            <person name="Ming R."/>
            <person name="VanBuren R."/>
            <person name="Wai C.M."/>
            <person name="Tang H."/>
            <person name="Schatz M.C."/>
            <person name="Bowers J.E."/>
            <person name="Lyons E."/>
            <person name="Wang M.L."/>
            <person name="Chen J."/>
            <person name="Biggers E."/>
            <person name="Zhang J."/>
            <person name="Huang L."/>
            <person name="Zhang L."/>
            <person name="Miao W."/>
            <person name="Zhang J."/>
            <person name="Ye Z."/>
            <person name="Miao C."/>
            <person name="Lin Z."/>
            <person name="Wang H."/>
            <person name="Zhou H."/>
            <person name="Yim W.C."/>
            <person name="Priest H.D."/>
            <person name="Zheng C."/>
            <person name="Woodhouse M."/>
            <person name="Edger P.P."/>
            <person name="Guyot R."/>
            <person name="Guo H.B."/>
            <person name="Guo H."/>
            <person name="Zheng G."/>
            <person name="Singh R."/>
            <person name="Sharma A."/>
            <person name="Min X."/>
            <person name="Zheng Y."/>
            <person name="Lee H."/>
            <person name="Gurtowski J."/>
            <person name="Sedlazeck F.J."/>
            <person name="Harkess A."/>
            <person name="McKain M.R."/>
            <person name="Liao Z."/>
            <person name="Fang J."/>
            <person name="Liu J."/>
            <person name="Zhang X."/>
            <person name="Zhang Q."/>
            <person name="Hu W."/>
            <person name="Qin Y."/>
            <person name="Wang K."/>
            <person name="Chen L.Y."/>
            <person name="Shirley N."/>
            <person name="Lin Y.R."/>
            <person name="Liu L.Y."/>
            <person name="Hernandez A.G."/>
            <person name="Wright C.L."/>
            <person name="Bulone V."/>
            <person name="Tuskan G.A."/>
            <person name="Heath K."/>
            <person name="Zee F."/>
            <person name="Moore P.H."/>
            <person name="Sunkar R."/>
            <person name="Leebens-Mack J.H."/>
            <person name="Mockler T."/>
            <person name="Bennetzen J.L."/>
            <person name="Freeling M."/>
            <person name="Sankoff D."/>
            <person name="Paterson A.H."/>
            <person name="Zhu X."/>
            <person name="Yang X."/>
            <person name="Smith J.A."/>
            <person name="Cushman J.C."/>
            <person name="Paull R.E."/>
            <person name="Yu Q."/>
        </authorList>
    </citation>
    <scope>NUCLEOTIDE SEQUENCE [LARGE SCALE GENOMIC DNA]</scope>
    <source>
        <strain evidence="2">cv. F153</strain>
    </source>
</reference>
<feature type="region of interest" description="Disordered" evidence="1">
    <location>
        <begin position="219"/>
        <end position="271"/>
    </location>
</feature>
<evidence type="ECO:0000313" key="2">
    <source>
        <dbReference type="Proteomes" id="UP000515123"/>
    </source>
</evidence>
<feature type="region of interest" description="Disordered" evidence="1">
    <location>
        <begin position="290"/>
        <end position="324"/>
    </location>
</feature>
<proteinExistence type="predicted"/>
<accession>A0A6P5FG95</accession>
<dbReference type="Proteomes" id="UP000515123">
    <property type="component" value="Linkage group 8"/>
</dbReference>
<dbReference type="AlphaFoldDB" id="A0A6P5FG95"/>
<reference evidence="3" key="2">
    <citation type="submission" date="2025-08" db="UniProtKB">
        <authorList>
            <consortium name="RefSeq"/>
        </authorList>
    </citation>
    <scope>IDENTIFICATION</scope>
    <source>
        <tissue evidence="3">Leaf</tissue>
    </source>
</reference>
<feature type="region of interest" description="Disordered" evidence="1">
    <location>
        <begin position="1"/>
        <end position="64"/>
    </location>
</feature>
<evidence type="ECO:0000313" key="3">
    <source>
        <dbReference type="RefSeq" id="XP_020094969.1"/>
    </source>
</evidence>
<name>A0A6P5FG95_ANACO</name>